<accession>A0A1G1XZX6</accession>
<comment type="caution">
    <text evidence="1">The sequence shown here is derived from an EMBL/GenBank/DDBJ whole genome shotgun (WGS) entry which is preliminary data.</text>
</comment>
<sequence length="60" mass="7076">MFPYHQAAVDLTVLHPYLYTHYRIDRQLKIGSAGYRFDLALVNIFWPQPALSRSGIYYLD</sequence>
<evidence type="ECO:0000313" key="1">
    <source>
        <dbReference type="EMBL" id="OGY45146.1"/>
    </source>
</evidence>
<name>A0A1G1XZX6_9BACT</name>
<reference evidence="1 2" key="1">
    <citation type="journal article" date="2016" name="Nat. Commun.">
        <title>Thousands of microbial genomes shed light on interconnected biogeochemical processes in an aquifer system.</title>
        <authorList>
            <person name="Anantharaman K."/>
            <person name="Brown C.T."/>
            <person name="Hug L.A."/>
            <person name="Sharon I."/>
            <person name="Castelle C.J."/>
            <person name="Probst A.J."/>
            <person name="Thomas B.C."/>
            <person name="Singh A."/>
            <person name="Wilkins M.J."/>
            <person name="Karaoz U."/>
            <person name="Brodie E.L."/>
            <person name="Williams K.H."/>
            <person name="Hubbard S.S."/>
            <person name="Banfield J.F."/>
        </authorList>
    </citation>
    <scope>NUCLEOTIDE SEQUENCE [LARGE SCALE GENOMIC DNA]</scope>
</reference>
<organism evidence="1 2">
    <name type="scientific">Candidatus Buchananbacteria bacterium RIFCSPHIGHO2_01_FULL_44_11</name>
    <dbReference type="NCBI Taxonomy" id="1797535"/>
    <lineage>
        <taxon>Bacteria</taxon>
        <taxon>Candidatus Buchananiibacteriota</taxon>
    </lineage>
</organism>
<dbReference type="EMBL" id="MHIE01000027">
    <property type="protein sequence ID" value="OGY45146.1"/>
    <property type="molecule type" value="Genomic_DNA"/>
</dbReference>
<dbReference type="Proteomes" id="UP000178240">
    <property type="component" value="Unassembled WGS sequence"/>
</dbReference>
<proteinExistence type="predicted"/>
<gene>
    <name evidence="1" type="ORF">A2744_00665</name>
</gene>
<protein>
    <submittedName>
        <fullName evidence="1">Uncharacterized protein</fullName>
    </submittedName>
</protein>
<evidence type="ECO:0000313" key="2">
    <source>
        <dbReference type="Proteomes" id="UP000178240"/>
    </source>
</evidence>
<dbReference type="AlphaFoldDB" id="A0A1G1XZX6"/>